<protein>
    <submittedName>
        <fullName evidence="2">Uncharacterized protein</fullName>
    </submittedName>
</protein>
<keyword evidence="1" id="KW-1133">Transmembrane helix</keyword>
<organism evidence="2">
    <name type="scientific">Hellea balneolensis</name>
    <dbReference type="NCBI Taxonomy" id="287478"/>
    <lineage>
        <taxon>Bacteria</taxon>
        <taxon>Pseudomonadati</taxon>
        <taxon>Pseudomonadota</taxon>
        <taxon>Alphaproteobacteria</taxon>
        <taxon>Maricaulales</taxon>
        <taxon>Robiginitomaculaceae</taxon>
        <taxon>Hellea</taxon>
    </lineage>
</organism>
<dbReference type="AlphaFoldDB" id="A0A7C5M1B8"/>
<sequence>MKDRYFYPLALLVIAGIIVLALRPGAKPDGPSDADIAENGYSMTGNELERLVAAPGTLVSFETDEFGKVHFAALSSNLPRKMAAASAGVFATLGPQYERVFADKQLKITIVARAGNINPLEKFEAGYFTAGTGDSGWKPFDLGADYHSYSFTFTPKGGGNPGNDYVGIWPGADGKNKVMNVKSIRVEVLSPKP</sequence>
<proteinExistence type="predicted"/>
<reference evidence="2" key="1">
    <citation type="journal article" date="2020" name="mSystems">
        <title>Genome- and Community-Level Interaction Insights into Carbon Utilization and Element Cycling Functions of Hydrothermarchaeota in Hydrothermal Sediment.</title>
        <authorList>
            <person name="Zhou Z."/>
            <person name="Liu Y."/>
            <person name="Xu W."/>
            <person name="Pan J."/>
            <person name="Luo Z.H."/>
            <person name="Li M."/>
        </authorList>
    </citation>
    <scope>NUCLEOTIDE SEQUENCE [LARGE SCALE GENOMIC DNA]</scope>
    <source>
        <strain evidence="2">HyVt-485</strain>
    </source>
</reference>
<keyword evidence="1" id="KW-0472">Membrane</keyword>
<dbReference type="Proteomes" id="UP000885830">
    <property type="component" value="Unassembled WGS sequence"/>
</dbReference>
<keyword evidence="1" id="KW-0812">Transmembrane</keyword>
<comment type="caution">
    <text evidence="2">The sequence shown here is derived from an EMBL/GenBank/DDBJ whole genome shotgun (WGS) entry which is preliminary data.</text>
</comment>
<gene>
    <name evidence="2" type="ORF">ENJ42_09125</name>
</gene>
<dbReference type="EMBL" id="DRMJ01000478">
    <property type="protein sequence ID" value="HHL43768.1"/>
    <property type="molecule type" value="Genomic_DNA"/>
</dbReference>
<evidence type="ECO:0000256" key="1">
    <source>
        <dbReference type="SAM" id="Phobius"/>
    </source>
</evidence>
<evidence type="ECO:0000313" key="2">
    <source>
        <dbReference type="EMBL" id="HHL43768.1"/>
    </source>
</evidence>
<feature type="transmembrane region" description="Helical" evidence="1">
    <location>
        <begin position="6"/>
        <end position="22"/>
    </location>
</feature>
<accession>A0A7C5M1B8</accession>
<name>A0A7C5M1B8_9PROT</name>